<dbReference type="EMBL" id="CP154622">
    <property type="protein sequence ID" value="XAM41482.1"/>
    <property type="molecule type" value="Genomic_DNA"/>
</dbReference>
<evidence type="ECO:0000313" key="2">
    <source>
        <dbReference type="EMBL" id="XAM41482.1"/>
    </source>
</evidence>
<gene>
    <name evidence="2" type="ORF">TPELB_17950</name>
</gene>
<evidence type="ECO:0008006" key="4">
    <source>
        <dbReference type="Google" id="ProtNLM"/>
    </source>
</evidence>
<evidence type="ECO:0000313" key="3">
    <source>
        <dbReference type="Proteomes" id="UP001477947"/>
    </source>
</evidence>
<reference evidence="2 3" key="1">
    <citation type="submission" date="2024-04" db="EMBL/GenBank/DDBJ databases">
        <title>Isolation and characterization of novel acetogenic strains of the genera Terrisporobacter and Acetoanaerobium.</title>
        <authorList>
            <person name="Boeer T."/>
            <person name="Schueler M.A."/>
            <person name="Lueschen A."/>
            <person name="Eysell L."/>
            <person name="Droege J."/>
            <person name="Heinemann M."/>
            <person name="Engelhardt L."/>
            <person name="Basen M."/>
            <person name="Daniel R."/>
        </authorList>
    </citation>
    <scope>NUCLEOTIDE SEQUENCE [LARGE SCALE GENOMIC DNA]</scope>
    <source>
        <strain evidence="2 3">ELB</strain>
    </source>
</reference>
<keyword evidence="3" id="KW-1185">Reference proteome</keyword>
<sequence length="58" mass="6810">MCKYILLYGGIRMKIRKTNDLEKIKESSTTTNKHTFSKGTYYEEVETKPPAMPKPRKK</sequence>
<dbReference type="Proteomes" id="UP001477947">
    <property type="component" value="Chromosome"/>
</dbReference>
<protein>
    <recommendedName>
        <fullName evidence="4">Multidrug transporter</fullName>
    </recommendedName>
</protein>
<name>A0ABZ3FFK2_9FIRM</name>
<evidence type="ECO:0000256" key="1">
    <source>
        <dbReference type="SAM" id="MobiDB-lite"/>
    </source>
</evidence>
<accession>A0ABZ3FFK2</accession>
<feature type="region of interest" description="Disordered" evidence="1">
    <location>
        <begin position="26"/>
        <end position="58"/>
    </location>
</feature>
<feature type="compositionally biased region" description="Polar residues" evidence="1">
    <location>
        <begin position="27"/>
        <end position="38"/>
    </location>
</feature>
<proteinExistence type="predicted"/>
<organism evidence="2 3">
    <name type="scientific">Terrisporobacter petrolearius</name>
    <dbReference type="NCBI Taxonomy" id="1460447"/>
    <lineage>
        <taxon>Bacteria</taxon>
        <taxon>Bacillati</taxon>
        <taxon>Bacillota</taxon>
        <taxon>Clostridia</taxon>
        <taxon>Peptostreptococcales</taxon>
        <taxon>Peptostreptococcaceae</taxon>
        <taxon>Terrisporobacter</taxon>
    </lineage>
</organism>